<gene>
    <name evidence="2" type="ORF">Cgig2_014505</name>
</gene>
<sequence>MAISSETFRGSEAPSAAKSQDLTISWTRENLTLGCALMKLAEGRGVSEKASLTTGVTAPTPLEGGSAPLTTGSPIGEQMAGRPSPPPPVMERMPRSHQGRSPLFGSGIPSLENHQSSLHLICIKQTGIWGRLSTLGEVLKNQKADRGEKEVLSAARLASSLLGPLHRLNCLSYELRDGPRPIVLAYIEHKVRAVRHSSVVGTSPQPDSRHRKRKSYFQYFSFDFFSIAVMKPSLLLKQYHPKSPEYSPGKRYYFSRADLLSLVMALGGSEKWLLGPSCGSKQVGAPGNSDPSATISVTGGMRPFRLGIEPPGLDDDSVEELVEAPSEDELLEECPEAELGEPDRKEVLELEEATSASVFD</sequence>
<feature type="region of interest" description="Disordered" evidence="1">
    <location>
        <begin position="49"/>
        <end position="109"/>
    </location>
</feature>
<evidence type="ECO:0000313" key="3">
    <source>
        <dbReference type="Proteomes" id="UP001153076"/>
    </source>
</evidence>
<evidence type="ECO:0000256" key="1">
    <source>
        <dbReference type="SAM" id="MobiDB-lite"/>
    </source>
</evidence>
<name>A0A9Q1JYW5_9CARY</name>
<dbReference type="Proteomes" id="UP001153076">
    <property type="component" value="Unassembled WGS sequence"/>
</dbReference>
<keyword evidence="3" id="KW-1185">Reference proteome</keyword>
<proteinExistence type="predicted"/>
<feature type="region of interest" description="Disordered" evidence="1">
    <location>
        <begin position="322"/>
        <end position="360"/>
    </location>
</feature>
<protein>
    <submittedName>
        <fullName evidence="2">Uncharacterized protein</fullName>
    </submittedName>
</protein>
<organism evidence="2 3">
    <name type="scientific">Carnegiea gigantea</name>
    <dbReference type="NCBI Taxonomy" id="171969"/>
    <lineage>
        <taxon>Eukaryota</taxon>
        <taxon>Viridiplantae</taxon>
        <taxon>Streptophyta</taxon>
        <taxon>Embryophyta</taxon>
        <taxon>Tracheophyta</taxon>
        <taxon>Spermatophyta</taxon>
        <taxon>Magnoliopsida</taxon>
        <taxon>eudicotyledons</taxon>
        <taxon>Gunneridae</taxon>
        <taxon>Pentapetalae</taxon>
        <taxon>Caryophyllales</taxon>
        <taxon>Cactineae</taxon>
        <taxon>Cactaceae</taxon>
        <taxon>Cactoideae</taxon>
        <taxon>Echinocereeae</taxon>
        <taxon>Carnegiea</taxon>
    </lineage>
</organism>
<dbReference type="EMBL" id="JAKOGI010000538">
    <property type="protein sequence ID" value="KAJ8433464.1"/>
    <property type="molecule type" value="Genomic_DNA"/>
</dbReference>
<accession>A0A9Q1JYW5</accession>
<feature type="compositionally biased region" description="Acidic residues" evidence="1">
    <location>
        <begin position="322"/>
        <end position="340"/>
    </location>
</feature>
<dbReference type="AlphaFoldDB" id="A0A9Q1JYW5"/>
<comment type="caution">
    <text evidence="2">The sequence shown here is derived from an EMBL/GenBank/DDBJ whole genome shotgun (WGS) entry which is preliminary data.</text>
</comment>
<evidence type="ECO:0000313" key="2">
    <source>
        <dbReference type="EMBL" id="KAJ8433464.1"/>
    </source>
</evidence>
<reference evidence="2" key="1">
    <citation type="submission" date="2022-04" db="EMBL/GenBank/DDBJ databases">
        <title>Carnegiea gigantea Genome sequencing and assembly v2.</title>
        <authorList>
            <person name="Copetti D."/>
            <person name="Sanderson M.J."/>
            <person name="Burquez A."/>
            <person name="Wojciechowski M.F."/>
        </authorList>
    </citation>
    <scope>NUCLEOTIDE SEQUENCE</scope>
    <source>
        <strain evidence="2">SGP5-SGP5p</strain>
        <tissue evidence="2">Aerial part</tissue>
    </source>
</reference>